<dbReference type="PANTHER" id="PTHR46517">
    <property type="entry name" value="FRUCTOSE-2,6-BISPHOSPHATASE TIGAR"/>
    <property type="match status" value="1"/>
</dbReference>
<feature type="binding site" evidence="2">
    <location>
        <begin position="10"/>
        <end position="17"/>
    </location>
    <ligand>
        <name>substrate</name>
    </ligand>
</feature>
<evidence type="ECO:0000313" key="4">
    <source>
        <dbReference type="Proteomes" id="UP000013988"/>
    </source>
</evidence>
<dbReference type="RefSeq" id="WP_016206013.1">
    <property type="nucleotide sequence ID" value="NZ_ASRV01000029.1"/>
</dbReference>
<reference evidence="3 4" key="1">
    <citation type="submission" date="2013-03" db="EMBL/GenBank/DDBJ databases">
        <title>Whole genome shotgun sequencing of Clostridium sartagoforme AAU1.</title>
        <authorList>
            <person name="Joshi C.G."/>
            <person name="Duggirala S.M."/>
            <person name="Nathani N.M."/>
            <person name="Bhatt V.D."/>
            <person name="Patel A.K."/>
            <person name="Pandya P.R."/>
            <person name="KaPatel J.A."/>
        </authorList>
    </citation>
    <scope>NUCLEOTIDE SEQUENCE [LARGE SCALE GENOMIC DNA]</scope>
    <source>
        <strain evidence="3 4">AAU1</strain>
    </source>
</reference>
<dbReference type="InterPro" id="IPR029033">
    <property type="entry name" value="His_PPase_superfam"/>
</dbReference>
<dbReference type="SMART" id="SM00855">
    <property type="entry name" value="PGAM"/>
    <property type="match status" value="1"/>
</dbReference>
<evidence type="ECO:0000256" key="1">
    <source>
        <dbReference type="ARBA" id="ARBA00022801"/>
    </source>
</evidence>
<dbReference type="CDD" id="cd07067">
    <property type="entry name" value="HP_PGM_like"/>
    <property type="match status" value="1"/>
</dbReference>
<dbReference type="GO" id="GO:0043456">
    <property type="term" value="P:regulation of pentose-phosphate shunt"/>
    <property type="evidence" value="ECO:0007669"/>
    <property type="project" value="TreeGrafter"/>
</dbReference>
<gene>
    <name evidence="3" type="ORF">A500_02606</name>
</gene>
<keyword evidence="1" id="KW-0378">Hydrolase</keyword>
<dbReference type="PANTHER" id="PTHR46517:SF1">
    <property type="entry name" value="FRUCTOSE-2,6-BISPHOSPHATASE TIGAR"/>
    <property type="match status" value="1"/>
</dbReference>
<keyword evidence="4" id="KW-1185">Reference proteome</keyword>
<dbReference type="SUPFAM" id="SSF53254">
    <property type="entry name" value="Phosphoglycerate mutase-like"/>
    <property type="match status" value="1"/>
</dbReference>
<dbReference type="OrthoDB" id="9783269at2"/>
<accession>R9CEU2</accession>
<comment type="caution">
    <text evidence="3">The sequence shown here is derived from an EMBL/GenBank/DDBJ whole genome shotgun (WGS) entry which is preliminary data.</text>
</comment>
<feature type="binding site" evidence="2">
    <location>
        <position position="60"/>
    </location>
    <ligand>
        <name>substrate</name>
    </ligand>
</feature>
<evidence type="ECO:0000313" key="3">
    <source>
        <dbReference type="EMBL" id="EOR27812.1"/>
    </source>
</evidence>
<dbReference type="AlphaFoldDB" id="R9CEU2"/>
<name>R9CEU2_9CLOT</name>
<dbReference type="PATRIC" id="fig|1202534.3.peg.520"/>
<dbReference type="Gene3D" id="3.40.50.1240">
    <property type="entry name" value="Phosphoglycerate mutase-like"/>
    <property type="match status" value="1"/>
</dbReference>
<evidence type="ECO:0000256" key="2">
    <source>
        <dbReference type="PIRSR" id="PIRSR613078-2"/>
    </source>
</evidence>
<dbReference type="InterPro" id="IPR051695">
    <property type="entry name" value="Phosphoglycerate_Mutase"/>
</dbReference>
<dbReference type="InterPro" id="IPR013078">
    <property type="entry name" value="His_Pase_superF_clade-1"/>
</dbReference>
<protein>
    <submittedName>
        <fullName evidence="3">Phosphoglycerate mutase</fullName>
    </submittedName>
</protein>
<organism evidence="3 4">
    <name type="scientific">Clostridium sartagoforme AAU1</name>
    <dbReference type="NCBI Taxonomy" id="1202534"/>
    <lineage>
        <taxon>Bacteria</taxon>
        <taxon>Bacillati</taxon>
        <taxon>Bacillota</taxon>
        <taxon>Clostridia</taxon>
        <taxon>Eubacteriales</taxon>
        <taxon>Clostridiaceae</taxon>
        <taxon>Clostridium</taxon>
    </lineage>
</organism>
<proteinExistence type="predicted"/>
<dbReference type="EMBL" id="ASRV01000029">
    <property type="protein sequence ID" value="EOR27812.1"/>
    <property type="molecule type" value="Genomic_DNA"/>
</dbReference>
<dbReference type="Proteomes" id="UP000013988">
    <property type="component" value="Unassembled WGS sequence"/>
</dbReference>
<sequence length="200" mass="23552">MSNINIYLIRHGKTMANEKKLYCGKTDLSLSDKGLEELKFLKKSIEYPICEEYYTSGAKRANETFEALYESNEFKELKGFFEYDFGDFEMKSYDDLKQDKRYIDWITDKSGEIECPNGESKNNYKKRIRNEFIDFINNINNKKINSVLLVSHGGTIGTILEEFYDNSKNFYEWQPSYGRGYNLQVEILNSEFKILNVTEI</sequence>
<dbReference type="GO" id="GO:0005829">
    <property type="term" value="C:cytosol"/>
    <property type="evidence" value="ECO:0007669"/>
    <property type="project" value="TreeGrafter"/>
</dbReference>
<dbReference type="GO" id="GO:0004331">
    <property type="term" value="F:fructose-2,6-bisphosphate 2-phosphatase activity"/>
    <property type="evidence" value="ECO:0007669"/>
    <property type="project" value="TreeGrafter"/>
</dbReference>
<dbReference type="GO" id="GO:0045820">
    <property type="term" value="P:negative regulation of glycolytic process"/>
    <property type="evidence" value="ECO:0007669"/>
    <property type="project" value="TreeGrafter"/>
</dbReference>
<dbReference type="Pfam" id="PF00300">
    <property type="entry name" value="His_Phos_1"/>
    <property type="match status" value="1"/>
</dbReference>